<sequence>MNMAILLHSPEISVLFSRFIRFVSLRLKEPWTRSHDLGYLELVRYVSETNYRNIWKEANSATSKTADKQDKNFVKLKPIKVLVQTHLPPYE</sequence>
<evidence type="ECO:0000313" key="2">
    <source>
        <dbReference type="Proteomes" id="UP000821853"/>
    </source>
</evidence>
<accession>A0A9J6H1H6</accession>
<name>A0A9J6H1H6_HAELO</name>
<comment type="caution">
    <text evidence="1">The sequence shown here is derived from an EMBL/GenBank/DDBJ whole genome shotgun (WGS) entry which is preliminary data.</text>
</comment>
<dbReference type="VEuPathDB" id="VectorBase:HLOH_051856"/>
<reference evidence="1 2" key="1">
    <citation type="journal article" date="2020" name="Cell">
        <title>Large-Scale Comparative Analyses of Tick Genomes Elucidate Their Genetic Diversity and Vector Capacities.</title>
        <authorList>
            <consortium name="Tick Genome and Microbiome Consortium (TIGMIC)"/>
            <person name="Jia N."/>
            <person name="Wang J."/>
            <person name="Shi W."/>
            <person name="Du L."/>
            <person name="Sun Y."/>
            <person name="Zhan W."/>
            <person name="Jiang J.F."/>
            <person name="Wang Q."/>
            <person name="Zhang B."/>
            <person name="Ji P."/>
            <person name="Bell-Sakyi L."/>
            <person name="Cui X.M."/>
            <person name="Yuan T.T."/>
            <person name="Jiang B.G."/>
            <person name="Yang W.F."/>
            <person name="Lam T.T."/>
            <person name="Chang Q.C."/>
            <person name="Ding S.J."/>
            <person name="Wang X.J."/>
            <person name="Zhu J.G."/>
            <person name="Ruan X.D."/>
            <person name="Zhao L."/>
            <person name="Wei J.T."/>
            <person name="Ye R.Z."/>
            <person name="Que T.C."/>
            <person name="Du C.H."/>
            <person name="Zhou Y.H."/>
            <person name="Cheng J.X."/>
            <person name="Dai P.F."/>
            <person name="Guo W.B."/>
            <person name="Han X.H."/>
            <person name="Huang E.J."/>
            <person name="Li L.F."/>
            <person name="Wei W."/>
            <person name="Gao Y.C."/>
            <person name="Liu J.Z."/>
            <person name="Shao H.Z."/>
            <person name="Wang X."/>
            <person name="Wang C.C."/>
            <person name="Yang T.C."/>
            <person name="Huo Q.B."/>
            <person name="Li W."/>
            <person name="Chen H.Y."/>
            <person name="Chen S.E."/>
            <person name="Zhou L.G."/>
            <person name="Ni X.B."/>
            <person name="Tian J.H."/>
            <person name="Sheng Y."/>
            <person name="Liu T."/>
            <person name="Pan Y.S."/>
            <person name="Xia L.Y."/>
            <person name="Li J."/>
            <person name="Zhao F."/>
            <person name="Cao W.C."/>
        </authorList>
    </citation>
    <scope>NUCLEOTIDE SEQUENCE [LARGE SCALE GENOMIC DNA]</scope>
    <source>
        <strain evidence="1">HaeL-2018</strain>
    </source>
</reference>
<gene>
    <name evidence="1" type="ORF">HPB48_017318</name>
</gene>
<proteinExistence type="predicted"/>
<dbReference type="Proteomes" id="UP000821853">
    <property type="component" value="Chromosome 8"/>
</dbReference>
<organism evidence="1 2">
    <name type="scientific">Haemaphysalis longicornis</name>
    <name type="common">Bush tick</name>
    <dbReference type="NCBI Taxonomy" id="44386"/>
    <lineage>
        <taxon>Eukaryota</taxon>
        <taxon>Metazoa</taxon>
        <taxon>Ecdysozoa</taxon>
        <taxon>Arthropoda</taxon>
        <taxon>Chelicerata</taxon>
        <taxon>Arachnida</taxon>
        <taxon>Acari</taxon>
        <taxon>Parasitiformes</taxon>
        <taxon>Ixodida</taxon>
        <taxon>Ixodoidea</taxon>
        <taxon>Ixodidae</taxon>
        <taxon>Haemaphysalinae</taxon>
        <taxon>Haemaphysalis</taxon>
    </lineage>
</organism>
<evidence type="ECO:0000313" key="1">
    <source>
        <dbReference type="EMBL" id="KAH9380572.1"/>
    </source>
</evidence>
<keyword evidence="2" id="KW-1185">Reference proteome</keyword>
<protein>
    <submittedName>
        <fullName evidence="1">Uncharacterized protein</fullName>
    </submittedName>
</protein>
<dbReference type="AlphaFoldDB" id="A0A9J6H1H6"/>
<dbReference type="EMBL" id="JABSTR010000010">
    <property type="protein sequence ID" value="KAH9380572.1"/>
    <property type="molecule type" value="Genomic_DNA"/>
</dbReference>